<dbReference type="SMART" id="SM00460">
    <property type="entry name" value="TGc"/>
    <property type="match status" value="1"/>
</dbReference>
<evidence type="ECO:0000259" key="2">
    <source>
        <dbReference type="SMART" id="SM00460"/>
    </source>
</evidence>
<comment type="caution">
    <text evidence="3">The sequence shown here is derived from an EMBL/GenBank/DDBJ whole genome shotgun (WGS) entry which is preliminary data.</text>
</comment>
<dbReference type="InterPro" id="IPR038765">
    <property type="entry name" value="Papain-like_cys_pep_sf"/>
</dbReference>
<dbReference type="Pfam" id="PF01841">
    <property type="entry name" value="Transglut_core"/>
    <property type="match status" value="1"/>
</dbReference>
<evidence type="ECO:0000313" key="4">
    <source>
        <dbReference type="Proteomes" id="UP001319200"/>
    </source>
</evidence>
<sequence length="342" mass="39080">MRIDLMSAALACCLAFFYITNLRAQTADFAGIDFTKADSIAQLYPGHSLQDLNLLSDKLTRSLTTEEEKFRAIYKWVCLNIDNDYRLFKKNQHKRKKLRNDPDELRKWNQKVSGEVFRTLVSKHRTVCTGYAYLIKALADFAGLPCEVIHGYGRTAQSNIGGEGIANHSWNAIRLHNNWYLCDATWSSGAIDTEKGMFVRAYNNSYFLPDPALFIRNHYPADTAWTLLAVKPTLGEFLNRPLIYSSIFQYKIDQLYPETFTITASKGETVSFQFTKNSTDQIQKVQLIINGSGPYSVYPPFQQTEEGLHRIDHVFTSKGTYIVHILLDNKYAFTYTVVINSP</sequence>
<dbReference type="Proteomes" id="UP001319200">
    <property type="component" value="Unassembled WGS sequence"/>
</dbReference>
<evidence type="ECO:0000313" key="3">
    <source>
        <dbReference type="EMBL" id="MBT1697007.1"/>
    </source>
</evidence>
<gene>
    <name evidence="3" type="ORF">KK083_08990</name>
</gene>
<feature type="chain" id="PRO_5042978729" description="Transglutaminase-like domain-containing protein" evidence="1">
    <location>
        <begin position="25"/>
        <end position="342"/>
    </location>
</feature>
<protein>
    <recommendedName>
        <fullName evidence="2">Transglutaminase-like domain-containing protein</fullName>
    </recommendedName>
</protein>
<evidence type="ECO:0000256" key="1">
    <source>
        <dbReference type="SAM" id="SignalP"/>
    </source>
</evidence>
<name>A0AAP2DKT9_9BACT</name>
<dbReference type="EMBL" id="JAHESF010000007">
    <property type="protein sequence ID" value="MBT1697007.1"/>
    <property type="molecule type" value="Genomic_DNA"/>
</dbReference>
<feature type="domain" description="Transglutaminase-like" evidence="2">
    <location>
        <begin position="120"/>
        <end position="186"/>
    </location>
</feature>
<keyword evidence="1" id="KW-0732">Signal</keyword>
<dbReference type="InterPro" id="IPR052557">
    <property type="entry name" value="CAP/Cytokinesis_protein"/>
</dbReference>
<keyword evidence="4" id="KW-1185">Reference proteome</keyword>
<dbReference type="RefSeq" id="WP_254162657.1">
    <property type="nucleotide sequence ID" value="NZ_JAHESF010000007.1"/>
</dbReference>
<dbReference type="PANTHER" id="PTHR46333:SF2">
    <property type="entry name" value="CYTOKINESIS PROTEIN 3"/>
    <property type="match status" value="1"/>
</dbReference>
<dbReference type="Gene3D" id="3.10.620.30">
    <property type="match status" value="1"/>
</dbReference>
<organism evidence="3 4">
    <name type="scientific">Chryseosolibacter histidini</name>
    <dbReference type="NCBI Taxonomy" id="2782349"/>
    <lineage>
        <taxon>Bacteria</taxon>
        <taxon>Pseudomonadati</taxon>
        <taxon>Bacteroidota</taxon>
        <taxon>Cytophagia</taxon>
        <taxon>Cytophagales</taxon>
        <taxon>Chryseotaleaceae</taxon>
        <taxon>Chryseosolibacter</taxon>
    </lineage>
</organism>
<proteinExistence type="predicted"/>
<dbReference type="InterPro" id="IPR002931">
    <property type="entry name" value="Transglutaminase-like"/>
</dbReference>
<dbReference type="SUPFAM" id="SSF54001">
    <property type="entry name" value="Cysteine proteinases"/>
    <property type="match status" value="1"/>
</dbReference>
<accession>A0AAP2DKT9</accession>
<reference evidence="3 4" key="1">
    <citation type="submission" date="2021-05" db="EMBL/GenBank/DDBJ databases">
        <title>A Polyphasic approach of four new species of the genus Ohtaekwangia: Ohtaekwangia histidinii sp. nov., Ohtaekwangia cretensis sp. nov., Ohtaekwangia indiensis sp. nov., Ohtaekwangia reichenbachii sp. nov. from diverse environment.</title>
        <authorList>
            <person name="Octaviana S."/>
        </authorList>
    </citation>
    <scope>NUCLEOTIDE SEQUENCE [LARGE SCALE GENOMIC DNA]</scope>
    <source>
        <strain evidence="3 4">PWU4</strain>
    </source>
</reference>
<dbReference type="PANTHER" id="PTHR46333">
    <property type="entry name" value="CYTOKINESIS PROTEIN 3"/>
    <property type="match status" value="1"/>
</dbReference>
<dbReference type="AlphaFoldDB" id="A0AAP2DKT9"/>
<feature type="signal peptide" evidence="1">
    <location>
        <begin position="1"/>
        <end position="24"/>
    </location>
</feature>
<dbReference type="GO" id="GO:0005737">
    <property type="term" value="C:cytoplasm"/>
    <property type="evidence" value="ECO:0007669"/>
    <property type="project" value="TreeGrafter"/>
</dbReference>